<accession>A0A2A7HQE6</accession>
<protein>
    <recommendedName>
        <fullName evidence="1">DUF3973 domain-containing protein</fullName>
    </recommendedName>
</protein>
<evidence type="ECO:0000313" key="2">
    <source>
        <dbReference type="EMBL" id="PEC19167.1"/>
    </source>
</evidence>
<feature type="non-terminal residue" evidence="2">
    <location>
        <position position="29"/>
    </location>
</feature>
<dbReference type="InterPro" id="IPR025003">
    <property type="entry name" value="DUF3973"/>
</dbReference>
<comment type="caution">
    <text evidence="2">The sequence shown here is derived from an EMBL/GenBank/DDBJ whole genome shotgun (WGS) entry which is preliminary data.</text>
</comment>
<dbReference type="Proteomes" id="UP000220006">
    <property type="component" value="Unassembled WGS sequence"/>
</dbReference>
<name>A0A2A7HQE6_BACCE</name>
<gene>
    <name evidence="2" type="ORF">COM96_26685</name>
</gene>
<dbReference type="Pfam" id="PF13119">
    <property type="entry name" value="DUF3973"/>
    <property type="match status" value="1"/>
</dbReference>
<dbReference type="RefSeq" id="WP_240515098.1">
    <property type="nucleotide sequence ID" value="NZ_NVLK01000077.1"/>
</dbReference>
<proteinExistence type="predicted"/>
<reference evidence="2 3" key="1">
    <citation type="submission" date="2017-09" db="EMBL/GenBank/DDBJ databases">
        <title>Large-scale bioinformatics analysis of Bacillus genomes uncovers conserved roles of natural products in bacterial physiology.</title>
        <authorList>
            <consortium name="Agbiome Team Llc"/>
            <person name="Bleich R.M."/>
            <person name="Grubbs K.J."/>
            <person name="Santa Maria K.C."/>
            <person name="Allen S.E."/>
            <person name="Farag S."/>
            <person name="Shank E.A."/>
            <person name="Bowers A."/>
        </authorList>
    </citation>
    <scope>NUCLEOTIDE SEQUENCE [LARGE SCALE GENOMIC DNA]</scope>
    <source>
        <strain evidence="2 3">AFS096845</strain>
    </source>
</reference>
<evidence type="ECO:0000313" key="3">
    <source>
        <dbReference type="Proteomes" id="UP000220006"/>
    </source>
</evidence>
<organism evidence="2 3">
    <name type="scientific">Bacillus cereus</name>
    <dbReference type="NCBI Taxonomy" id="1396"/>
    <lineage>
        <taxon>Bacteria</taxon>
        <taxon>Bacillati</taxon>
        <taxon>Bacillota</taxon>
        <taxon>Bacilli</taxon>
        <taxon>Bacillales</taxon>
        <taxon>Bacillaceae</taxon>
        <taxon>Bacillus</taxon>
        <taxon>Bacillus cereus group</taxon>
    </lineage>
</organism>
<sequence>MKAMFYCINCSDIHHEKHPNDKVEVNPNS</sequence>
<dbReference type="AlphaFoldDB" id="A0A2A7HQE6"/>
<evidence type="ECO:0000259" key="1">
    <source>
        <dbReference type="Pfam" id="PF13119"/>
    </source>
</evidence>
<dbReference type="EMBL" id="NVLK01000077">
    <property type="protein sequence ID" value="PEC19167.1"/>
    <property type="molecule type" value="Genomic_DNA"/>
</dbReference>
<feature type="domain" description="DUF3973" evidence="1">
    <location>
        <begin position="4"/>
        <end position="23"/>
    </location>
</feature>